<dbReference type="InterPro" id="IPR025736">
    <property type="entry name" value="PucR_C-HTH_dom"/>
</dbReference>
<comment type="similarity">
    <text evidence="1">Belongs to the CdaR family.</text>
</comment>
<evidence type="ECO:0000256" key="1">
    <source>
        <dbReference type="ARBA" id="ARBA00006754"/>
    </source>
</evidence>
<dbReference type="InterPro" id="IPR041522">
    <property type="entry name" value="CdaR_GGDEF"/>
</dbReference>
<dbReference type="InterPro" id="IPR012914">
    <property type="entry name" value="PucR_dom"/>
</dbReference>
<evidence type="ECO:0000259" key="2">
    <source>
        <dbReference type="Pfam" id="PF07905"/>
    </source>
</evidence>
<dbReference type="Proteomes" id="UP000198348">
    <property type="component" value="Unassembled WGS sequence"/>
</dbReference>
<dbReference type="InterPro" id="IPR051448">
    <property type="entry name" value="CdaR-like_regulators"/>
</dbReference>
<evidence type="ECO:0000313" key="6">
    <source>
        <dbReference type="Proteomes" id="UP000198348"/>
    </source>
</evidence>
<evidence type="ECO:0000259" key="4">
    <source>
        <dbReference type="Pfam" id="PF17853"/>
    </source>
</evidence>
<reference evidence="5 6" key="1">
    <citation type="submission" date="2017-06" db="EMBL/GenBank/DDBJ databases">
        <authorList>
            <person name="Kim H.J."/>
            <person name="Triplett B.A."/>
        </authorList>
    </citation>
    <scope>NUCLEOTIDE SEQUENCE [LARGE SCALE GENOMIC DNA]</scope>
    <source>
        <strain evidence="5 6">DSM 45207</strain>
    </source>
</reference>
<dbReference type="EMBL" id="FZNW01000013">
    <property type="protein sequence ID" value="SNR64392.1"/>
    <property type="molecule type" value="Genomic_DNA"/>
</dbReference>
<dbReference type="RefSeq" id="WP_176439947.1">
    <property type="nucleotide sequence ID" value="NZ_FZNW01000013.1"/>
</dbReference>
<feature type="domain" description="CdaR GGDEF-like" evidence="4">
    <location>
        <begin position="282"/>
        <end position="393"/>
    </location>
</feature>
<protein>
    <submittedName>
        <fullName evidence="5">Purine catabolism regulatory protein-like family protein</fullName>
    </submittedName>
</protein>
<keyword evidence="6" id="KW-1185">Reference proteome</keyword>
<feature type="domain" description="Purine catabolism PurC-like" evidence="2">
    <location>
        <begin position="5"/>
        <end position="119"/>
    </location>
</feature>
<name>A0A238Y0A7_9PSEU</name>
<sequence>MKLRELLEDTELRLEPVAGDERSFEREFHSVMTTDLPDPRRYLTGGELVLTGMVWRRAPQDSAAFVTAVVEAGVVAIAAGDQFHAIPDDLIEACVSADLPLLRVPAHIAFATVAARVSTVLGPQRADEVAALLGQHRHLADAESTGSDWLAEILELVHSRLDLGCAVLGPTGRVLADSGVDPSAEQREELVREFLGGRHLPATVGDYTLYGTGSAFASRALECFLVFAGSSAEWEADRYRMAGELAGLVATGCRRIARGRQDRRPLVEEIVHRARSGTDPGTLQPHLEVAGLPAGRPLVVVAARLHGGSAEMARGVLEELLERESALYDDQAVALVPAQDRQFDDILTELRSDAATIAGGLGSERLLLGASGEVAGASGLRGAIDEARHACRLSELRPGRAVVTGHEDLSSHMMLLAAVPDEVRQSFRTRVLGPVLEYDTAHGGDLVPTLRAFLDSSGSWTKCARELHVHVNTLRYRIQRIEQLTGRDLSRIDDRVDFYLAFALA</sequence>
<accession>A0A238Y0A7</accession>
<organism evidence="5 6">
    <name type="scientific">Haloechinothrix alba</name>
    <dbReference type="NCBI Taxonomy" id="664784"/>
    <lineage>
        <taxon>Bacteria</taxon>
        <taxon>Bacillati</taxon>
        <taxon>Actinomycetota</taxon>
        <taxon>Actinomycetes</taxon>
        <taxon>Pseudonocardiales</taxon>
        <taxon>Pseudonocardiaceae</taxon>
        <taxon>Haloechinothrix</taxon>
    </lineage>
</organism>
<dbReference type="Gene3D" id="1.10.10.2840">
    <property type="entry name" value="PucR C-terminal helix-turn-helix domain"/>
    <property type="match status" value="1"/>
</dbReference>
<dbReference type="PANTHER" id="PTHR33744">
    <property type="entry name" value="CARBOHYDRATE DIACID REGULATOR"/>
    <property type="match status" value="1"/>
</dbReference>
<dbReference type="Pfam" id="PF13556">
    <property type="entry name" value="HTH_30"/>
    <property type="match status" value="1"/>
</dbReference>
<dbReference type="AlphaFoldDB" id="A0A238Y0A7"/>
<feature type="domain" description="PucR C-terminal helix-turn-helix" evidence="3">
    <location>
        <begin position="446"/>
        <end position="503"/>
    </location>
</feature>
<gene>
    <name evidence="5" type="ORF">SAMN06265360_11310</name>
</gene>
<dbReference type="PANTHER" id="PTHR33744:SF17">
    <property type="entry name" value="CONSERVED PROTEIN"/>
    <property type="match status" value="1"/>
</dbReference>
<dbReference type="InterPro" id="IPR042070">
    <property type="entry name" value="PucR_C-HTH_sf"/>
</dbReference>
<evidence type="ECO:0000313" key="5">
    <source>
        <dbReference type="EMBL" id="SNR64392.1"/>
    </source>
</evidence>
<evidence type="ECO:0000259" key="3">
    <source>
        <dbReference type="Pfam" id="PF13556"/>
    </source>
</evidence>
<dbReference type="Pfam" id="PF17853">
    <property type="entry name" value="GGDEF_2"/>
    <property type="match status" value="1"/>
</dbReference>
<dbReference type="Pfam" id="PF07905">
    <property type="entry name" value="PucR"/>
    <property type="match status" value="1"/>
</dbReference>
<proteinExistence type="inferred from homology"/>